<evidence type="ECO:0000313" key="3">
    <source>
        <dbReference type="Proteomes" id="UP000473574"/>
    </source>
</evidence>
<accession>A0A6M0SHL0</accession>
<dbReference type="Pfam" id="PF13443">
    <property type="entry name" value="HTH_26"/>
    <property type="match status" value="1"/>
</dbReference>
<dbReference type="AlphaFoldDB" id="A0A6M0SHL0"/>
<name>A0A6M0SHL0_9CYAN</name>
<evidence type="ECO:0000259" key="1">
    <source>
        <dbReference type="SMART" id="SM00530"/>
    </source>
</evidence>
<dbReference type="RefSeq" id="WP_163671124.1">
    <property type="nucleotide sequence ID" value="NZ_QZCE01000002.1"/>
</dbReference>
<feature type="domain" description="HTH cro/C1-type" evidence="1">
    <location>
        <begin position="14"/>
        <end position="69"/>
    </location>
</feature>
<dbReference type="SUPFAM" id="SSF47413">
    <property type="entry name" value="lambda repressor-like DNA-binding domains"/>
    <property type="match status" value="1"/>
</dbReference>
<dbReference type="EMBL" id="QZCE01000002">
    <property type="protein sequence ID" value="NEZ67844.1"/>
    <property type="molecule type" value="Genomic_DNA"/>
</dbReference>
<reference evidence="2 3" key="1">
    <citation type="journal article" date="2020" name="Microb. Ecol.">
        <title>Ecogenomics of the Marine Benthic Filamentous Cyanobacterium Adonisia.</title>
        <authorList>
            <person name="Walter J.M."/>
            <person name="Coutinho F.H."/>
            <person name="Leomil L."/>
            <person name="Hargreaves P.I."/>
            <person name="Campeao M.E."/>
            <person name="Vieira V.V."/>
            <person name="Silva B.S."/>
            <person name="Fistarol G.O."/>
            <person name="Salomon P.S."/>
            <person name="Sawabe T."/>
            <person name="Mino S."/>
            <person name="Hosokawa M."/>
            <person name="Miyashita H."/>
            <person name="Maruyama F."/>
            <person name="van Verk M.C."/>
            <person name="Dutilh B.E."/>
            <person name="Thompson C.C."/>
            <person name="Thompson F.L."/>
        </authorList>
    </citation>
    <scope>NUCLEOTIDE SEQUENCE [LARGE SCALE GENOMIC DNA]</scope>
    <source>
        <strain evidence="2 3">CCMR0082</strain>
    </source>
</reference>
<dbReference type="GO" id="GO:0003677">
    <property type="term" value="F:DNA binding"/>
    <property type="evidence" value="ECO:0007669"/>
    <property type="project" value="InterPro"/>
</dbReference>
<dbReference type="InterPro" id="IPR001387">
    <property type="entry name" value="Cro/C1-type_HTH"/>
</dbReference>
<dbReference type="SMART" id="SM00530">
    <property type="entry name" value="HTH_XRE"/>
    <property type="match status" value="1"/>
</dbReference>
<dbReference type="Proteomes" id="UP000473574">
    <property type="component" value="Unassembled WGS sequence"/>
</dbReference>
<dbReference type="Gene3D" id="1.10.260.40">
    <property type="entry name" value="lambda repressor-like DNA-binding domains"/>
    <property type="match status" value="1"/>
</dbReference>
<organism evidence="2 3">
    <name type="scientific">Adonisia turfae CCMR0082</name>
    <dbReference type="NCBI Taxonomy" id="2304604"/>
    <lineage>
        <taxon>Bacteria</taxon>
        <taxon>Bacillati</taxon>
        <taxon>Cyanobacteriota</taxon>
        <taxon>Adonisia</taxon>
        <taxon>Adonisia turfae</taxon>
    </lineage>
</organism>
<proteinExistence type="predicted"/>
<sequence>MRAFFGSQGMIQWRLRQLMAEINLSNNDLAEIAGIHRVTVSKLKNSDVIKQISGDVLNKLCNGLTVAYRRKDRDRVITPGDLLVFTPDQDYLQKENPKGEPKDG</sequence>
<protein>
    <submittedName>
        <fullName evidence="2">XRE family transcriptional regulator</fullName>
    </submittedName>
</protein>
<dbReference type="CDD" id="cd00093">
    <property type="entry name" value="HTH_XRE"/>
    <property type="match status" value="1"/>
</dbReference>
<dbReference type="InterPro" id="IPR010982">
    <property type="entry name" value="Lambda_DNA-bd_dom_sf"/>
</dbReference>
<comment type="caution">
    <text evidence="2">The sequence shown here is derived from an EMBL/GenBank/DDBJ whole genome shotgun (WGS) entry which is preliminary data.</text>
</comment>
<gene>
    <name evidence="2" type="ORF">D0962_34675</name>
</gene>
<evidence type="ECO:0000313" key="2">
    <source>
        <dbReference type="EMBL" id="NEZ67844.1"/>
    </source>
</evidence>